<evidence type="ECO:0000256" key="8">
    <source>
        <dbReference type="ARBA" id="ARBA00023004"/>
    </source>
</evidence>
<keyword evidence="8" id="KW-0408">Iron</keyword>
<keyword evidence="9" id="KW-0411">Iron-sulfur</keyword>
<dbReference type="EMBL" id="JAEMHM010000004">
    <property type="protein sequence ID" value="MBJ6724365.1"/>
    <property type="molecule type" value="Genomic_DNA"/>
</dbReference>
<dbReference type="FunFam" id="3.40.640.10:FF:000084">
    <property type="entry name" value="IscS-like cysteine desulfurase"/>
    <property type="match status" value="1"/>
</dbReference>
<evidence type="ECO:0000256" key="5">
    <source>
        <dbReference type="ARBA" id="ARBA00022679"/>
    </source>
</evidence>
<dbReference type="Gene3D" id="3.40.640.10">
    <property type="entry name" value="Type I PLP-dependent aspartate aminotransferase-like (Major domain)"/>
    <property type="match status" value="1"/>
</dbReference>
<name>A0A8J7JIT6_9BACT</name>
<organism evidence="13 14">
    <name type="scientific">Geomesophilobacter sediminis</name>
    <dbReference type="NCBI Taxonomy" id="2798584"/>
    <lineage>
        <taxon>Bacteria</taxon>
        <taxon>Pseudomonadati</taxon>
        <taxon>Thermodesulfobacteriota</taxon>
        <taxon>Desulfuromonadia</taxon>
        <taxon>Geobacterales</taxon>
        <taxon>Geobacteraceae</taxon>
        <taxon>Geomesophilobacter</taxon>
    </lineage>
</organism>
<dbReference type="GO" id="GO:0046872">
    <property type="term" value="F:metal ion binding"/>
    <property type="evidence" value="ECO:0007669"/>
    <property type="project" value="UniProtKB-KW"/>
</dbReference>
<evidence type="ECO:0000256" key="3">
    <source>
        <dbReference type="ARBA" id="ARBA00006490"/>
    </source>
</evidence>
<dbReference type="RefSeq" id="WP_199383198.1">
    <property type="nucleotide sequence ID" value="NZ_JAEMHM010000004.1"/>
</dbReference>
<evidence type="ECO:0000256" key="2">
    <source>
        <dbReference type="ARBA" id="ARBA00003120"/>
    </source>
</evidence>
<dbReference type="InterPro" id="IPR015422">
    <property type="entry name" value="PyrdxlP-dep_Trfase_small"/>
</dbReference>
<dbReference type="InterPro" id="IPR015421">
    <property type="entry name" value="PyrdxlP-dep_Trfase_major"/>
</dbReference>
<evidence type="ECO:0000256" key="10">
    <source>
        <dbReference type="ARBA" id="ARBA00050776"/>
    </source>
</evidence>
<protein>
    <recommendedName>
        <fullName evidence="4">cysteine desulfurase</fullName>
        <ecNumber evidence="4">2.8.1.7</ecNumber>
    </recommendedName>
</protein>
<comment type="caution">
    <text evidence="13">The sequence shown here is derived from an EMBL/GenBank/DDBJ whole genome shotgun (WGS) entry which is preliminary data.</text>
</comment>
<keyword evidence="5" id="KW-0808">Transferase</keyword>
<dbReference type="InterPro" id="IPR020578">
    <property type="entry name" value="Aminotrans_V_PyrdxlP_BS"/>
</dbReference>
<dbReference type="GO" id="GO:0051536">
    <property type="term" value="F:iron-sulfur cluster binding"/>
    <property type="evidence" value="ECO:0007669"/>
    <property type="project" value="UniProtKB-KW"/>
</dbReference>
<dbReference type="Gene3D" id="3.90.1150.10">
    <property type="entry name" value="Aspartate Aminotransferase, domain 1"/>
    <property type="match status" value="1"/>
</dbReference>
<dbReference type="InterPro" id="IPR015424">
    <property type="entry name" value="PyrdxlP-dep_Trfase"/>
</dbReference>
<dbReference type="GO" id="GO:0031071">
    <property type="term" value="F:cysteine desulfurase activity"/>
    <property type="evidence" value="ECO:0007669"/>
    <property type="project" value="UniProtKB-EC"/>
</dbReference>
<evidence type="ECO:0000256" key="6">
    <source>
        <dbReference type="ARBA" id="ARBA00022723"/>
    </source>
</evidence>
<comment type="cofactor">
    <cofactor evidence="1 11">
        <name>pyridoxal 5'-phosphate</name>
        <dbReference type="ChEBI" id="CHEBI:597326"/>
    </cofactor>
</comment>
<dbReference type="PROSITE" id="PS00595">
    <property type="entry name" value="AA_TRANSFER_CLASS_5"/>
    <property type="match status" value="1"/>
</dbReference>
<comment type="catalytic activity">
    <reaction evidence="10">
        <text>(sulfur carrier)-H + L-cysteine = (sulfur carrier)-SH + L-alanine</text>
        <dbReference type="Rhea" id="RHEA:43892"/>
        <dbReference type="Rhea" id="RHEA-COMP:14737"/>
        <dbReference type="Rhea" id="RHEA-COMP:14739"/>
        <dbReference type="ChEBI" id="CHEBI:29917"/>
        <dbReference type="ChEBI" id="CHEBI:35235"/>
        <dbReference type="ChEBI" id="CHEBI:57972"/>
        <dbReference type="ChEBI" id="CHEBI:64428"/>
        <dbReference type="EC" id="2.8.1.7"/>
    </reaction>
</comment>
<dbReference type="AlphaFoldDB" id="A0A8J7JIT6"/>
<keyword evidence="6" id="KW-0479">Metal-binding</keyword>
<dbReference type="InterPro" id="IPR016454">
    <property type="entry name" value="Cysteine_dSase"/>
</dbReference>
<evidence type="ECO:0000256" key="11">
    <source>
        <dbReference type="RuleBase" id="RU004504"/>
    </source>
</evidence>
<feature type="domain" description="Aminotransferase class V" evidence="12">
    <location>
        <begin position="4"/>
        <end position="363"/>
    </location>
</feature>
<evidence type="ECO:0000256" key="7">
    <source>
        <dbReference type="ARBA" id="ARBA00022898"/>
    </source>
</evidence>
<dbReference type="Pfam" id="PF00266">
    <property type="entry name" value="Aminotran_5"/>
    <property type="match status" value="1"/>
</dbReference>
<evidence type="ECO:0000259" key="12">
    <source>
        <dbReference type="Pfam" id="PF00266"/>
    </source>
</evidence>
<dbReference type="InterPro" id="IPR000192">
    <property type="entry name" value="Aminotrans_V_dom"/>
</dbReference>
<dbReference type="SUPFAM" id="SSF53383">
    <property type="entry name" value="PLP-dependent transferases"/>
    <property type="match status" value="1"/>
</dbReference>
<keyword evidence="7" id="KW-0663">Pyridoxal phosphate</keyword>
<evidence type="ECO:0000256" key="9">
    <source>
        <dbReference type="ARBA" id="ARBA00023014"/>
    </source>
</evidence>
<evidence type="ECO:0000256" key="4">
    <source>
        <dbReference type="ARBA" id="ARBA00012239"/>
    </source>
</evidence>
<accession>A0A8J7JIT6</accession>
<comment type="similarity">
    <text evidence="3">Belongs to the class-V pyridoxal-phosphate-dependent aminotransferase family. NifS/IscS subfamily.</text>
</comment>
<dbReference type="PANTHER" id="PTHR11601:SF34">
    <property type="entry name" value="CYSTEINE DESULFURASE"/>
    <property type="match status" value="1"/>
</dbReference>
<dbReference type="PANTHER" id="PTHR11601">
    <property type="entry name" value="CYSTEINE DESULFURYLASE FAMILY MEMBER"/>
    <property type="match status" value="1"/>
</dbReference>
<keyword evidence="14" id="KW-1185">Reference proteome</keyword>
<dbReference type="EC" id="2.8.1.7" evidence="4"/>
<sequence length="398" mass="41994">MDPIYLDYNATTPVDPAVVEELLPSLKEEFGNPSSNHPYGRSAKQVVDLARSRVASLLGCDPTEIVFTSGGTESNNHALIGTALAHRGRGNHIITSEIEHPAVLNPLRWLEGQGFSVTYLPVDGSGQVDPEAVRRAITDRTVLISIMHANNEVGTVQPIAAIGAIARERGILLHTDAAQSIGKIPARVDELQVDLLSIAGHKLYAPKGIGALFVRRGVQLDSYLHGAGHEGGRRAGTENVPYIAALGKAVELAALRLETEAGKVHSLRERFHDALIRLAGDVRLNGHSVDRLPNTLNVSFAGVVGADLLARLPEIAASTGSACHDGSGELSGVLKAMGVPREQGFGAVRFSLGRLTTVDEVDRAAELVAAKVKEIRAITGGTSRETRTGLSALASCAG</sequence>
<evidence type="ECO:0000313" key="14">
    <source>
        <dbReference type="Proteomes" id="UP000636888"/>
    </source>
</evidence>
<evidence type="ECO:0000256" key="1">
    <source>
        <dbReference type="ARBA" id="ARBA00001933"/>
    </source>
</evidence>
<dbReference type="PIRSF" id="PIRSF005572">
    <property type="entry name" value="NifS"/>
    <property type="match status" value="1"/>
</dbReference>
<proteinExistence type="inferred from homology"/>
<dbReference type="NCBIfam" id="NF002806">
    <property type="entry name" value="PRK02948.1"/>
    <property type="match status" value="1"/>
</dbReference>
<gene>
    <name evidence="13" type="ORF">JFN93_06570</name>
</gene>
<dbReference type="Proteomes" id="UP000636888">
    <property type="component" value="Unassembled WGS sequence"/>
</dbReference>
<evidence type="ECO:0000313" key="13">
    <source>
        <dbReference type="EMBL" id="MBJ6724365.1"/>
    </source>
</evidence>
<reference evidence="13" key="1">
    <citation type="submission" date="2020-12" db="EMBL/GenBank/DDBJ databases">
        <title>Geomonas sp. Red875, isolated from river sediment.</title>
        <authorList>
            <person name="Xu Z."/>
            <person name="Zhang Z."/>
            <person name="Masuda Y."/>
            <person name="Itoh H."/>
            <person name="Senoo K."/>
        </authorList>
    </citation>
    <scope>NUCLEOTIDE SEQUENCE</scope>
    <source>
        <strain evidence="13">Red875</strain>
    </source>
</reference>
<comment type="function">
    <text evidence="2">Catalyzes the removal of elemental sulfur atoms from cysteine to produce alanine. Seems to participate in the biosynthesis of the nitrogenase metalloclusters by providing the inorganic sulfur required for the Fe-S core formation.</text>
</comment>